<proteinExistence type="inferred from homology"/>
<feature type="region of interest" description="Disordered" evidence="3">
    <location>
        <begin position="21"/>
        <end position="49"/>
    </location>
</feature>
<comment type="similarity">
    <text evidence="1">Belongs to the short-chain dehydrogenases/reductases (SDR) family.</text>
</comment>
<name>E6U4N5_ETHHY</name>
<dbReference type="Proteomes" id="UP000001551">
    <property type="component" value="Chromosome"/>
</dbReference>
<dbReference type="Pfam" id="PF13561">
    <property type="entry name" value="adh_short_C2"/>
    <property type="match status" value="1"/>
</dbReference>
<evidence type="ECO:0000256" key="3">
    <source>
        <dbReference type="SAM" id="MobiDB-lite"/>
    </source>
</evidence>
<reference evidence="4 5" key="1">
    <citation type="submission" date="2010-12" db="EMBL/GenBank/DDBJ databases">
        <title>Complete sequence of Ethanoligenens harbinense YUAN-3.</title>
        <authorList>
            <person name="Lucas S."/>
            <person name="Copeland A."/>
            <person name="Lapidus A."/>
            <person name="Cheng J.-F."/>
            <person name="Bruce D."/>
            <person name="Goodwin L."/>
            <person name="Pitluck S."/>
            <person name="Chertkov O."/>
            <person name="Misra M."/>
            <person name="Detter J.C."/>
            <person name="Han C."/>
            <person name="Tapia R."/>
            <person name="Land M."/>
            <person name="Hauser L."/>
            <person name="Jeffries C."/>
            <person name="Kyrpides N."/>
            <person name="Ivanova N."/>
            <person name="Mikhailova N."/>
            <person name="Wang A."/>
            <person name="Mouttaki H."/>
            <person name="He Z."/>
            <person name="Zhou J."/>
            <person name="Hemme C.L."/>
            <person name="Woyke T."/>
        </authorList>
    </citation>
    <scope>NUCLEOTIDE SEQUENCE [LARGE SCALE GENOMIC DNA]</scope>
    <source>
        <strain evidence="5">DSM 18485 / JCM 12961 / CGMCC 1.5033 / YUAN-3</strain>
    </source>
</reference>
<dbReference type="InterPro" id="IPR002347">
    <property type="entry name" value="SDR_fam"/>
</dbReference>
<dbReference type="PRINTS" id="PR00081">
    <property type="entry name" value="GDHRDH"/>
</dbReference>
<accession>E6U4N5</accession>
<keyword evidence="5" id="KW-1185">Reference proteome</keyword>
<keyword evidence="2" id="KW-0560">Oxidoreductase</keyword>
<dbReference type="PRINTS" id="PR00080">
    <property type="entry name" value="SDRFAMILY"/>
</dbReference>
<evidence type="ECO:0000313" key="4">
    <source>
        <dbReference type="EMBL" id="ADU26663.1"/>
    </source>
</evidence>
<dbReference type="AlphaFoldDB" id="E6U4N5"/>
<dbReference type="GO" id="GO:0008206">
    <property type="term" value="P:bile acid metabolic process"/>
    <property type="evidence" value="ECO:0007669"/>
    <property type="project" value="UniProtKB-ARBA"/>
</dbReference>
<dbReference type="HOGENOM" id="CLU_010194_4_1_9"/>
<evidence type="ECO:0000256" key="2">
    <source>
        <dbReference type="ARBA" id="ARBA00023002"/>
    </source>
</evidence>
<dbReference type="Gene3D" id="3.40.50.720">
    <property type="entry name" value="NAD(P)-binding Rossmann-like Domain"/>
    <property type="match status" value="1"/>
</dbReference>
<organism evidence="4 5">
    <name type="scientific">Ethanoligenens harbinense (strain DSM 18485 / JCM 12961 / CGMCC 1.5033 / YUAN-3)</name>
    <dbReference type="NCBI Taxonomy" id="663278"/>
    <lineage>
        <taxon>Bacteria</taxon>
        <taxon>Bacillati</taxon>
        <taxon>Bacillota</taxon>
        <taxon>Clostridia</taxon>
        <taxon>Eubacteriales</taxon>
        <taxon>Oscillospiraceae</taxon>
        <taxon>Ethanoligenens</taxon>
    </lineage>
</organism>
<dbReference type="eggNOG" id="COG1028">
    <property type="taxonomic scope" value="Bacteria"/>
</dbReference>
<protein>
    <submittedName>
        <fullName evidence="4">Short-chain dehydrogenase/reductase SDR</fullName>
    </submittedName>
</protein>
<evidence type="ECO:0000256" key="1">
    <source>
        <dbReference type="ARBA" id="ARBA00006484"/>
    </source>
</evidence>
<dbReference type="PANTHER" id="PTHR48107">
    <property type="entry name" value="NADPH-DEPENDENT ALDEHYDE REDUCTASE-LIKE PROTEIN, CHLOROPLASTIC-RELATED"/>
    <property type="match status" value="1"/>
</dbReference>
<dbReference type="PROSITE" id="PS00061">
    <property type="entry name" value="ADH_SHORT"/>
    <property type="match status" value="1"/>
</dbReference>
<evidence type="ECO:0000313" key="5">
    <source>
        <dbReference type="Proteomes" id="UP000001551"/>
    </source>
</evidence>
<dbReference type="KEGG" id="eha:Ethha_1110"/>
<dbReference type="STRING" id="663278.Ethha_1110"/>
<dbReference type="RefSeq" id="WP_013485024.1">
    <property type="nucleotide sequence ID" value="NC_014828.1"/>
</dbReference>
<dbReference type="GO" id="GO:0016614">
    <property type="term" value="F:oxidoreductase activity, acting on CH-OH group of donors"/>
    <property type="evidence" value="ECO:0007669"/>
    <property type="project" value="UniProtKB-ARBA"/>
</dbReference>
<dbReference type="PANTHER" id="PTHR48107:SF16">
    <property type="entry name" value="NADPH-DEPENDENT ALDEHYDE REDUCTASE 1, CHLOROPLASTIC"/>
    <property type="match status" value="1"/>
</dbReference>
<gene>
    <name evidence="4" type="ordered locus">Ethha_1110</name>
</gene>
<dbReference type="EMBL" id="CP002400">
    <property type="protein sequence ID" value="ADU26663.1"/>
    <property type="molecule type" value="Genomic_DNA"/>
</dbReference>
<sequence length="299" mass="32194">MYPGYQYVGHETISVNKPVTFEPQHQDTQPGLENLMNPRPISDNPDYKGSGKLENRVVLISGGDSGIGRAVAIACAKEGADVVILYYSEEEDAGETKSLVEHYGRRCLPLRGDVQQEAFSVFVAEETVRQFSKIDVLINNAGVQYPQDSILDITSDQLHRTFETNVFSMFYLTKAVLPVLKNGASIINTASITAYEGHQELLDYSATKGAVVSFTRSLSLSLASLGIRVNAVAPGATWTPLIPASFAPAKIKAFGTGAPMKRAAQPFELAPAYIYLASDDSGFMSGQVLHVNGGVIVGS</sequence>
<dbReference type="FunFam" id="3.40.50.720:FF:000084">
    <property type="entry name" value="Short-chain dehydrogenase reductase"/>
    <property type="match status" value="1"/>
</dbReference>
<dbReference type="InterPro" id="IPR020904">
    <property type="entry name" value="Sc_DH/Rdtase_CS"/>
</dbReference>
<dbReference type="SUPFAM" id="SSF51735">
    <property type="entry name" value="NAD(P)-binding Rossmann-fold domains"/>
    <property type="match status" value="1"/>
</dbReference>
<dbReference type="InterPro" id="IPR036291">
    <property type="entry name" value="NAD(P)-bd_dom_sf"/>
</dbReference>